<sequence length="315" mass="35719">MKKLTAYNADVQKYIQQNRLSTQKKYEIIAAMRKRVDDANQSFECLFPSRSKRKVVMDHIIYMLSGNGICKISAETLADKADCSVRTVTDTVRALKQTGEILVAGLADGKNKYVFVLKTHPNFTTIMKEVFYIDAYQIAEQNAEQVAEQKNPETVEAVSLKDENTSSNYNNSINSLTTLKQEKNNDRVSLMESIEIELKEAQNDAQKEFERIHTYFVNEYQEMMYHTIKAGTYHPILKTNASIIGLRVGSNCDENLFRLAFNAIGKIDRFLKSNGTLTDSVQALFSRVYSDNIKLLKAPKKAHTSSSDVPNNEKP</sequence>
<accession>A0A9X7AUX9</accession>
<proteinExistence type="predicted"/>
<gene>
    <name evidence="1" type="ORF">COK81_29355</name>
</gene>
<dbReference type="AlphaFoldDB" id="A0A9X7AUX9"/>
<dbReference type="RefSeq" id="WP_098679967.1">
    <property type="nucleotide sequence ID" value="NZ_NVCU01000362.1"/>
</dbReference>
<reference evidence="1 2" key="1">
    <citation type="submission" date="2017-09" db="EMBL/GenBank/DDBJ databases">
        <title>Large-scale bioinformatics analysis of Bacillus genomes uncovers conserved roles of natural products in bacterial physiology.</title>
        <authorList>
            <consortium name="Agbiome Team Llc"/>
            <person name="Bleich R.M."/>
            <person name="Grubbs K.J."/>
            <person name="Santa Maria K.C."/>
            <person name="Allen S.E."/>
            <person name="Farag S."/>
            <person name="Shank E.A."/>
            <person name="Bowers A."/>
        </authorList>
    </citation>
    <scope>NUCLEOTIDE SEQUENCE [LARGE SCALE GENOMIC DNA]</scope>
    <source>
        <strain evidence="1 2">AFS064137</strain>
    </source>
</reference>
<protein>
    <submittedName>
        <fullName evidence="1">Cytosolic protein</fullName>
    </submittedName>
</protein>
<evidence type="ECO:0000313" key="1">
    <source>
        <dbReference type="EMBL" id="PFT76605.1"/>
    </source>
</evidence>
<comment type="caution">
    <text evidence="1">The sequence shown here is derived from an EMBL/GenBank/DDBJ whole genome shotgun (WGS) entry which is preliminary data.</text>
</comment>
<name>A0A9X7AUX9_BACTU</name>
<feature type="non-terminal residue" evidence="1">
    <location>
        <position position="315"/>
    </location>
</feature>
<dbReference type="Proteomes" id="UP000225910">
    <property type="component" value="Unassembled WGS sequence"/>
</dbReference>
<evidence type="ECO:0000313" key="2">
    <source>
        <dbReference type="Proteomes" id="UP000225910"/>
    </source>
</evidence>
<dbReference type="EMBL" id="NVCU01000362">
    <property type="protein sequence ID" value="PFT76605.1"/>
    <property type="molecule type" value="Genomic_DNA"/>
</dbReference>
<organism evidence="1 2">
    <name type="scientific">Bacillus thuringiensis</name>
    <dbReference type="NCBI Taxonomy" id="1428"/>
    <lineage>
        <taxon>Bacteria</taxon>
        <taxon>Bacillati</taxon>
        <taxon>Bacillota</taxon>
        <taxon>Bacilli</taxon>
        <taxon>Bacillales</taxon>
        <taxon>Bacillaceae</taxon>
        <taxon>Bacillus</taxon>
        <taxon>Bacillus cereus group</taxon>
    </lineage>
</organism>